<evidence type="ECO:0000313" key="2">
    <source>
        <dbReference type="Proteomes" id="UP000240509"/>
    </source>
</evidence>
<organism evidence="1 2">
    <name type="scientific">Alkalicoccus saliphilus</name>
    <dbReference type="NCBI Taxonomy" id="200989"/>
    <lineage>
        <taxon>Bacteria</taxon>
        <taxon>Bacillati</taxon>
        <taxon>Bacillota</taxon>
        <taxon>Bacilli</taxon>
        <taxon>Bacillales</taxon>
        <taxon>Bacillaceae</taxon>
        <taxon>Alkalicoccus</taxon>
    </lineage>
</organism>
<name>A0A2T4U8I5_9BACI</name>
<accession>A0A2T4U8I5</accession>
<reference evidence="1 2" key="1">
    <citation type="submission" date="2018-03" db="EMBL/GenBank/DDBJ databases">
        <title>Alkalicoccus saliphilus sp. nov., isolated from a mineral pool.</title>
        <authorList>
            <person name="Zhao B."/>
        </authorList>
    </citation>
    <scope>NUCLEOTIDE SEQUENCE [LARGE SCALE GENOMIC DNA]</scope>
    <source>
        <strain evidence="1 2">6AG</strain>
    </source>
</reference>
<gene>
    <name evidence="1" type="ORF">C6Y45_05150</name>
</gene>
<sequence length="75" mass="8782">MFLLKRKTLYKCIEHRVMIEIDCSMRVKSKVTLIGLYWIKSTGPLFSQKQLILNCPEIFFMIYLKVGLVLKGVTI</sequence>
<proteinExistence type="predicted"/>
<dbReference type="AlphaFoldDB" id="A0A2T4U8I5"/>
<dbReference type="Proteomes" id="UP000240509">
    <property type="component" value="Unassembled WGS sequence"/>
</dbReference>
<keyword evidence="2" id="KW-1185">Reference proteome</keyword>
<evidence type="ECO:0000313" key="1">
    <source>
        <dbReference type="EMBL" id="PTL39706.1"/>
    </source>
</evidence>
<comment type="caution">
    <text evidence="1">The sequence shown here is derived from an EMBL/GenBank/DDBJ whole genome shotgun (WGS) entry which is preliminary data.</text>
</comment>
<protein>
    <submittedName>
        <fullName evidence="1">Uncharacterized protein</fullName>
    </submittedName>
</protein>
<dbReference type="EMBL" id="PZJJ01000005">
    <property type="protein sequence ID" value="PTL39706.1"/>
    <property type="molecule type" value="Genomic_DNA"/>
</dbReference>